<sequence length="142" mass="16490">MSNRLKEARKRRLELEKKQRQEASKLQKLQKDQEERAERQYNAQISSQYSTTPTKLSTQASHPQFIMPGSALQPTYNIVNPYAGNHNPHPVPVTYDPAMYGVQYDANVQIPPQRLQTPYTNRPNRRESQNSSKLTNPDRKRV</sequence>
<feature type="compositionally biased region" description="Polar residues" evidence="1">
    <location>
        <begin position="41"/>
        <end position="61"/>
    </location>
</feature>
<protein>
    <submittedName>
        <fullName evidence="2">Uncharacterized protein</fullName>
    </submittedName>
</protein>
<proteinExistence type="predicted"/>
<dbReference type="AlphaFoldDB" id="A0A7S3K969"/>
<accession>A0A7S3K969</accession>
<feature type="region of interest" description="Disordered" evidence="1">
    <location>
        <begin position="109"/>
        <end position="142"/>
    </location>
</feature>
<feature type="region of interest" description="Disordered" evidence="1">
    <location>
        <begin position="15"/>
        <end position="61"/>
    </location>
</feature>
<evidence type="ECO:0000313" key="2">
    <source>
        <dbReference type="EMBL" id="CAE0377882.1"/>
    </source>
</evidence>
<gene>
    <name evidence="2" type="ORF">ECRA1380_LOCUS2840</name>
</gene>
<dbReference type="EMBL" id="HBIK01005861">
    <property type="protein sequence ID" value="CAE0377882.1"/>
    <property type="molecule type" value="Transcribed_RNA"/>
</dbReference>
<organism evidence="2">
    <name type="scientific">Euplotes crassus</name>
    <dbReference type="NCBI Taxonomy" id="5936"/>
    <lineage>
        <taxon>Eukaryota</taxon>
        <taxon>Sar</taxon>
        <taxon>Alveolata</taxon>
        <taxon>Ciliophora</taxon>
        <taxon>Intramacronucleata</taxon>
        <taxon>Spirotrichea</taxon>
        <taxon>Hypotrichia</taxon>
        <taxon>Euplotida</taxon>
        <taxon>Euplotidae</taxon>
        <taxon>Moneuplotes</taxon>
    </lineage>
</organism>
<name>A0A7S3K969_EUPCR</name>
<evidence type="ECO:0000256" key="1">
    <source>
        <dbReference type="SAM" id="MobiDB-lite"/>
    </source>
</evidence>
<feature type="compositionally biased region" description="Basic and acidic residues" evidence="1">
    <location>
        <begin position="15"/>
        <end position="39"/>
    </location>
</feature>
<reference evidence="2" key="1">
    <citation type="submission" date="2021-01" db="EMBL/GenBank/DDBJ databases">
        <authorList>
            <person name="Corre E."/>
            <person name="Pelletier E."/>
            <person name="Niang G."/>
            <person name="Scheremetjew M."/>
            <person name="Finn R."/>
            <person name="Kale V."/>
            <person name="Holt S."/>
            <person name="Cochrane G."/>
            <person name="Meng A."/>
            <person name="Brown T."/>
            <person name="Cohen L."/>
        </authorList>
    </citation>
    <scope>NUCLEOTIDE SEQUENCE</scope>
    <source>
        <strain evidence="2">CT5</strain>
    </source>
</reference>